<dbReference type="AlphaFoldDB" id="A0A450SKW8"/>
<dbReference type="CDD" id="cd00038">
    <property type="entry name" value="CAP_ED"/>
    <property type="match status" value="1"/>
</dbReference>
<evidence type="ECO:0000313" key="3">
    <source>
        <dbReference type="EMBL" id="VFJ68690.1"/>
    </source>
</evidence>
<protein>
    <submittedName>
        <fullName evidence="2">Cyclic nucleotide-binding domain-containing protein</fullName>
    </submittedName>
</protein>
<dbReference type="Pfam" id="PF00027">
    <property type="entry name" value="cNMP_binding"/>
    <property type="match status" value="1"/>
</dbReference>
<feature type="domain" description="Cyclic nucleotide-binding" evidence="1">
    <location>
        <begin position="15"/>
        <end position="134"/>
    </location>
</feature>
<dbReference type="PROSITE" id="PS50042">
    <property type="entry name" value="CNMP_BINDING_3"/>
    <property type="match status" value="1"/>
</dbReference>
<evidence type="ECO:0000259" key="1">
    <source>
        <dbReference type="PROSITE" id="PS50042"/>
    </source>
</evidence>
<reference evidence="2" key="1">
    <citation type="submission" date="2019-02" db="EMBL/GenBank/DDBJ databases">
        <authorList>
            <person name="Gruber-Vodicka R. H."/>
            <person name="Seah K. B. B."/>
        </authorList>
    </citation>
    <scope>NUCLEOTIDE SEQUENCE</scope>
    <source>
        <strain evidence="3">BECK_BZ106</strain>
        <strain evidence="2">BECK_BZ15</strain>
    </source>
</reference>
<gene>
    <name evidence="2" type="ORF">BECKFW1821A_GA0114235_104615</name>
    <name evidence="3" type="ORF">BECKFW1821B_GA0114236_11493</name>
</gene>
<dbReference type="SUPFAM" id="SSF51206">
    <property type="entry name" value="cAMP-binding domain-like"/>
    <property type="match status" value="1"/>
</dbReference>
<proteinExistence type="predicted"/>
<organism evidence="2">
    <name type="scientific">Candidatus Kentrum sp. FW</name>
    <dbReference type="NCBI Taxonomy" id="2126338"/>
    <lineage>
        <taxon>Bacteria</taxon>
        <taxon>Pseudomonadati</taxon>
        <taxon>Pseudomonadota</taxon>
        <taxon>Gammaproteobacteria</taxon>
        <taxon>Candidatus Kentrum</taxon>
    </lineage>
</organism>
<evidence type="ECO:0000313" key="2">
    <source>
        <dbReference type="EMBL" id="VFJ54215.1"/>
    </source>
</evidence>
<sequence>MSNLLDSEQLQSSTLGGELNIDECRVLATKMGVRRFADGELLVALDNAEHTLFILVDGRVAVMDGKEKDGNVVYTMKKGECAGTRAFVDRTPRKATLCAVGDTTVYTLEPDGLESLLDTQPRIVYKVMRALFRITHTNLMRMNFESQQLVNYISKTQGRY</sequence>
<dbReference type="InterPro" id="IPR000595">
    <property type="entry name" value="cNMP-bd_dom"/>
</dbReference>
<dbReference type="EMBL" id="CAADFD010000149">
    <property type="protein sequence ID" value="VFJ68690.1"/>
    <property type="molecule type" value="Genomic_DNA"/>
</dbReference>
<accession>A0A450SKW8</accession>
<dbReference type="EMBL" id="CAADEW010000046">
    <property type="protein sequence ID" value="VFJ54215.1"/>
    <property type="molecule type" value="Genomic_DNA"/>
</dbReference>
<name>A0A450SKW8_9GAMM</name>
<dbReference type="InterPro" id="IPR018490">
    <property type="entry name" value="cNMP-bd_dom_sf"/>
</dbReference>
<dbReference type="Gene3D" id="2.60.120.10">
    <property type="entry name" value="Jelly Rolls"/>
    <property type="match status" value="1"/>
</dbReference>
<dbReference type="InterPro" id="IPR014710">
    <property type="entry name" value="RmlC-like_jellyroll"/>
</dbReference>